<dbReference type="Proteomes" id="UP000276506">
    <property type="component" value="Unassembled WGS sequence"/>
</dbReference>
<dbReference type="InterPro" id="IPR050228">
    <property type="entry name" value="Carboxylesterase_BioH"/>
</dbReference>
<proteinExistence type="predicted"/>
<protein>
    <submittedName>
        <fullName evidence="2">Alpha/beta hydrolase</fullName>
    </submittedName>
</protein>
<dbReference type="InterPro" id="IPR000639">
    <property type="entry name" value="Epox_hydrolase-like"/>
</dbReference>
<name>A0A427EAB3_9GAMM</name>
<dbReference type="AlphaFoldDB" id="A0A427EAB3"/>
<accession>A0A427EAB3</accession>
<dbReference type="PRINTS" id="PR00111">
    <property type="entry name" value="ABHYDROLASE"/>
</dbReference>
<dbReference type="PANTHER" id="PTHR43194:SF2">
    <property type="entry name" value="PEROXISOMAL MEMBRANE PROTEIN LPX1"/>
    <property type="match status" value="1"/>
</dbReference>
<dbReference type="PANTHER" id="PTHR43194">
    <property type="entry name" value="HYDROLASE ALPHA/BETA FOLD FAMILY"/>
    <property type="match status" value="1"/>
</dbReference>
<dbReference type="Pfam" id="PF00561">
    <property type="entry name" value="Abhydrolase_1"/>
    <property type="match status" value="1"/>
</dbReference>
<reference evidence="2 3" key="1">
    <citation type="submission" date="2018-10" db="EMBL/GenBank/DDBJ databases">
        <title>Transmission dynamics of multidrug resistant bacteria on intensive care unit surfaces.</title>
        <authorList>
            <person name="D'Souza A.W."/>
            <person name="Potter R.F."/>
            <person name="Wallace M."/>
            <person name="Shupe A."/>
            <person name="Patel S."/>
            <person name="Sun S."/>
            <person name="Gul D."/>
            <person name="Kwon J.H."/>
            <person name="Andleeb S."/>
            <person name="Burnham C.-A.D."/>
            <person name="Dantas G."/>
        </authorList>
    </citation>
    <scope>NUCLEOTIDE SEQUENCE [LARGE SCALE GENOMIC DNA]</scope>
    <source>
        <strain evidence="2 3">PX_177</strain>
    </source>
</reference>
<gene>
    <name evidence="2" type="ORF">EGJ28_07730</name>
</gene>
<dbReference type="InterPro" id="IPR000073">
    <property type="entry name" value="AB_hydrolase_1"/>
</dbReference>
<evidence type="ECO:0000313" key="2">
    <source>
        <dbReference type="EMBL" id="RRV13487.1"/>
    </source>
</evidence>
<evidence type="ECO:0000259" key="1">
    <source>
        <dbReference type="Pfam" id="PF00561"/>
    </source>
</evidence>
<dbReference type="InterPro" id="IPR029058">
    <property type="entry name" value="AB_hydrolase_fold"/>
</dbReference>
<dbReference type="EMBL" id="RHQL01000002">
    <property type="protein sequence ID" value="RRV13487.1"/>
    <property type="molecule type" value="Genomic_DNA"/>
</dbReference>
<evidence type="ECO:0000313" key="3">
    <source>
        <dbReference type="Proteomes" id="UP000276506"/>
    </source>
</evidence>
<comment type="caution">
    <text evidence="2">The sequence shown here is derived from an EMBL/GenBank/DDBJ whole genome shotgun (WGS) entry which is preliminary data.</text>
</comment>
<keyword evidence="2" id="KW-0378">Hydrolase</keyword>
<organism evidence="2 3">
    <name type="scientific">Stutzerimonas xanthomarina</name>
    <dbReference type="NCBI Taxonomy" id="271420"/>
    <lineage>
        <taxon>Bacteria</taxon>
        <taxon>Pseudomonadati</taxon>
        <taxon>Pseudomonadota</taxon>
        <taxon>Gammaproteobacteria</taxon>
        <taxon>Pseudomonadales</taxon>
        <taxon>Pseudomonadaceae</taxon>
        <taxon>Stutzerimonas</taxon>
    </lineage>
</organism>
<sequence length="285" mass="31159">MSETNYFRGGSGNRLAVDVSGPEHAPAVFLLHGGGQTRHSWERAHEALAQAGYRVISVDARGHGESEWITDGDYSLEAQVADLVALINAVGGKPALVGASMGGVNSLVACGQMPDLAAALVLVDVTPRLEAKGTEHIHRFMSGNPNGFASLEEAADAIAAYNPTRPKPKNLNGLSKNLRLRDNGRWYWHWDPKFIQGDRHLKISHIRDTMAIAARQVHIPTLLVRGKESDVVSMEGVRELQELVPQLEFIDVEGAGHMVAGDRNDMFNSAIIEFLYRHYPVSQAR</sequence>
<dbReference type="SUPFAM" id="SSF53474">
    <property type="entry name" value="alpha/beta-Hydrolases"/>
    <property type="match status" value="1"/>
</dbReference>
<dbReference type="Gene3D" id="3.40.50.1820">
    <property type="entry name" value="alpha/beta hydrolase"/>
    <property type="match status" value="1"/>
</dbReference>
<feature type="domain" description="AB hydrolase-1" evidence="1">
    <location>
        <begin position="26"/>
        <end position="259"/>
    </location>
</feature>
<dbReference type="PRINTS" id="PR00412">
    <property type="entry name" value="EPOXHYDRLASE"/>
</dbReference>
<dbReference type="RefSeq" id="WP_125876850.1">
    <property type="nucleotide sequence ID" value="NZ_RHQL01000002.1"/>
</dbReference>
<dbReference type="GO" id="GO:0016787">
    <property type="term" value="F:hydrolase activity"/>
    <property type="evidence" value="ECO:0007669"/>
    <property type="project" value="UniProtKB-KW"/>
</dbReference>